<dbReference type="AlphaFoldDB" id="A0A1T2X1E6"/>
<sequence length="146" mass="16513">MTSYVIIIAIILVLMLRERELKPSRMWITPVLFIWLACSSMSQSPDLSPSGLLFDTVGLIVGIIIGYWRGTLDQVRIHPVTGKVTAKSSVIGVIIFIGIMLLRYFVGYWGAHHALISLSTAIMFIPLGSMCMRRYFLYRKYQKLVG</sequence>
<dbReference type="Pfam" id="PF07301">
    <property type="entry name" value="DUF1453"/>
    <property type="match status" value="1"/>
</dbReference>
<keyword evidence="1" id="KW-0812">Transmembrane</keyword>
<keyword evidence="1" id="KW-1133">Transmembrane helix</keyword>
<dbReference type="OrthoDB" id="2652065at2"/>
<comment type="caution">
    <text evidence="2">The sequence shown here is derived from an EMBL/GenBank/DDBJ whole genome shotgun (WGS) entry which is preliminary data.</text>
</comment>
<keyword evidence="1" id="KW-0472">Membrane</keyword>
<name>A0A1T2X1E6_9BACL</name>
<feature type="transmembrane region" description="Helical" evidence="1">
    <location>
        <begin position="50"/>
        <end position="68"/>
    </location>
</feature>
<keyword evidence="3" id="KW-1185">Reference proteome</keyword>
<dbReference type="InterPro" id="IPR058247">
    <property type="entry name" value="DUF1453"/>
</dbReference>
<feature type="transmembrane region" description="Helical" evidence="1">
    <location>
        <begin position="89"/>
        <end position="106"/>
    </location>
</feature>
<gene>
    <name evidence="2" type="ORF">BVG16_29115</name>
</gene>
<feature type="transmembrane region" description="Helical" evidence="1">
    <location>
        <begin position="112"/>
        <end position="132"/>
    </location>
</feature>
<evidence type="ECO:0000313" key="2">
    <source>
        <dbReference type="EMBL" id="OPA73393.1"/>
    </source>
</evidence>
<protein>
    <recommendedName>
        <fullName evidence="4">DUF1453 domain-containing protein</fullName>
    </recommendedName>
</protein>
<dbReference type="RefSeq" id="WP_078502713.1">
    <property type="nucleotide sequence ID" value="NZ_MSZX01000018.1"/>
</dbReference>
<accession>A0A1T2X1E6</accession>
<organism evidence="2 3">
    <name type="scientific">Paenibacillus selenitireducens</name>
    <dbReference type="NCBI Taxonomy" id="1324314"/>
    <lineage>
        <taxon>Bacteria</taxon>
        <taxon>Bacillati</taxon>
        <taxon>Bacillota</taxon>
        <taxon>Bacilli</taxon>
        <taxon>Bacillales</taxon>
        <taxon>Paenibacillaceae</taxon>
        <taxon>Paenibacillus</taxon>
    </lineage>
</organism>
<dbReference type="Proteomes" id="UP000190188">
    <property type="component" value="Unassembled WGS sequence"/>
</dbReference>
<dbReference type="EMBL" id="MSZX01000018">
    <property type="protein sequence ID" value="OPA73393.1"/>
    <property type="molecule type" value="Genomic_DNA"/>
</dbReference>
<evidence type="ECO:0000313" key="3">
    <source>
        <dbReference type="Proteomes" id="UP000190188"/>
    </source>
</evidence>
<reference evidence="2 3" key="1">
    <citation type="submission" date="2017-01" db="EMBL/GenBank/DDBJ databases">
        <title>Genome analysis of Paenibacillus selenitrireducens ES3-24.</title>
        <authorList>
            <person name="Xu D."/>
            <person name="Yao R."/>
            <person name="Zheng S."/>
        </authorList>
    </citation>
    <scope>NUCLEOTIDE SEQUENCE [LARGE SCALE GENOMIC DNA]</scope>
    <source>
        <strain evidence="2 3">ES3-24</strain>
    </source>
</reference>
<proteinExistence type="predicted"/>
<evidence type="ECO:0008006" key="4">
    <source>
        <dbReference type="Google" id="ProtNLM"/>
    </source>
</evidence>
<dbReference type="STRING" id="1324314.BVG16_29115"/>
<evidence type="ECO:0000256" key="1">
    <source>
        <dbReference type="SAM" id="Phobius"/>
    </source>
</evidence>